<keyword evidence="4" id="KW-1185">Reference proteome</keyword>
<dbReference type="AlphaFoldDB" id="A0A8W8L186"/>
<feature type="chain" id="PRO_5042431474" description="EF-hand domain-containing protein" evidence="1">
    <location>
        <begin position="16"/>
        <end position="136"/>
    </location>
</feature>
<dbReference type="OMA" id="ADIDHNY"/>
<dbReference type="PROSITE" id="PS50222">
    <property type="entry name" value="EF_HAND_2"/>
    <property type="match status" value="1"/>
</dbReference>
<dbReference type="InterPro" id="IPR002048">
    <property type="entry name" value="EF_hand_dom"/>
</dbReference>
<dbReference type="GeneID" id="105317891"/>
<feature type="domain" description="EF-hand" evidence="2">
    <location>
        <begin position="21"/>
        <end position="56"/>
    </location>
</feature>
<dbReference type="KEGG" id="crg:105317891"/>
<evidence type="ECO:0000256" key="1">
    <source>
        <dbReference type="SAM" id="SignalP"/>
    </source>
</evidence>
<dbReference type="Proteomes" id="UP000005408">
    <property type="component" value="Unassembled WGS sequence"/>
</dbReference>
<dbReference type="InterPro" id="IPR011992">
    <property type="entry name" value="EF-hand-dom_pair"/>
</dbReference>
<name>A0A8W8L186_MAGGI</name>
<sequence length="136" mass="15709">MIVLILSCILICVNACSLQAGSDAEARYVFHLADIDHNYRLSLSEFRHVFFEFDRNHDKSLTSDEFLLDWQERCLGSSLEGVILFHHLDVDRNGHIEDTDIPWVMNYFDGNLDGVVGQAEFVTTWLKLIRSPHGRR</sequence>
<evidence type="ECO:0000259" key="2">
    <source>
        <dbReference type="PROSITE" id="PS50222"/>
    </source>
</evidence>
<keyword evidence="1" id="KW-0732">Signal</keyword>
<dbReference type="OrthoDB" id="6041256at2759"/>
<dbReference type="GO" id="GO:0005509">
    <property type="term" value="F:calcium ion binding"/>
    <property type="evidence" value="ECO:0007669"/>
    <property type="project" value="InterPro"/>
</dbReference>
<accession>A0A8W8L186</accession>
<reference evidence="3" key="1">
    <citation type="submission" date="2022-08" db="UniProtKB">
        <authorList>
            <consortium name="EnsemblMetazoa"/>
        </authorList>
    </citation>
    <scope>IDENTIFICATION</scope>
    <source>
        <strain evidence="3">05x7-T-G4-1.051#20</strain>
    </source>
</reference>
<feature type="signal peptide" evidence="1">
    <location>
        <begin position="1"/>
        <end position="15"/>
    </location>
</feature>
<organism evidence="3 4">
    <name type="scientific">Magallana gigas</name>
    <name type="common">Pacific oyster</name>
    <name type="synonym">Crassostrea gigas</name>
    <dbReference type="NCBI Taxonomy" id="29159"/>
    <lineage>
        <taxon>Eukaryota</taxon>
        <taxon>Metazoa</taxon>
        <taxon>Spiralia</taxon>
        <taxon>Lophotrochozoa</taxon>
        <taxon>Mollusca</taxon>
        <taxon>Bivalvia</taxon>
        <taxon>Autobranchia</taxon>
        <taxon>Pteriomorphia</taxon>
        <taxon>Ostreida</taxon>
        <taxon>Ostreoidea</taxon>
        <taxon>Ostreidae</taxon>
        <taxon>Magallana</taxon>
    </lineage>
</organism>
<proteinExistence type="predicted"/>
<dbReference type="EnsemblMetazoa" id="G26208.1">
    <property type="protein sequence ID" value="G26208.1:cds"/>
    <property type="gene ID" value="G26208"/>
</dbReference>
<dbReference type="RefSeq" id="XP_011412996.1">
    <property type="nucleotide sequence ID" value="XM_011414694.3"/>
</dbReference>
<dbReference type="EnsemblMetazoa" id="G26208.3">
    <property type="protein sequence ID" value="G26208.3:cds"/>
    <property type="gene ID" value="G26208"/>
</dbReference>
<evidence type="ECO:0000313" key="4">
    <source>
        <dbReference type="Proteomes" id="UP000005408"/>
    </source>
</evidence>
<protein>
    <recommendedName>
        <fullName evidence="2">EF-hand domain-containing protein</fullName>
    </recommendedName>
</protein>
<dbReference type="EnsemblMetazoa" id="G26208.2">
    <property type="protein sequence ID" value="G26208.2:cds"/>
    <property type="gene ID" value="G26208"/>
</dbReference>
<evidence type="ECO:0000313" key="3">
    <source>
        <dbReference type="EnsemblMetazoa" id="G26208.1:cds"/>
    </source>
</evidence>
<dbReference type="Pfam" id="PF13833">
    <property type="entry name" value="EF-hand_8"/>
    <property type="match status" value="1"/>
</dbReference>
<dbReference type="SUPFAM" id="SSF47473">
    <property type="entry name" value="EF-hand"/>
    <property type="match status" value="1"/>
</dbReference>
<dbReference type="Gene3D" id="1.10.238.10">
    <property type="entry name" value="EF-hand"/>
    <property type="match status" value="1"/>
</dbReference>